<dbReference type="InterPro" id="IPR027417">
    <property type="entry name" value="P-loop_NTPase"/>
</dbReference>
<feature type="binding site" evidence="11">
    <location>
        <position position="36"/>
    </location>
    <ligand>
        <name>substrate</name>
    </ligand>
</feature>
<dbReference type="GO" id="GO:0009423">
    <property type="term" value="P:chorismate biosynthetic process"/>
    <property type="evidence" value="ECO:0007669"/>
    <property type="project" value="UniProtKB-UniRule"/>
</dbReference>
<dbReference type="Gene3D" id="3.40.50.300">
    <property type="entry name" value="P-loop containing nucleotide triphosphate hydrolases"/>
    <property type="match status" value="1"/>
</dbReference>
<dbReference type="AlphaFoldDB" id="A0A381E757"/>
<evidence type="ECO:0000256" key="3">
    <source>
        <dbReference type="ARBA" id="ARBA00012154"/>
    </source>
</evidence>
<keyword evidence="9 11" id="KW-0057">Aromatic amino acid biosynthesis</keyword>
<dbReference type="UniPathway" id="UPA00053">
    <property type="reaction ID" value="UER00088"/>
</dbReference>
<evidence type="ECO:0000256" key="11">
    <source>
        <dbReference type="HAMAP-Rule" id="MF_00109"/>
    </source>
</evidence>
<keyword evidence="5 11" id="KW-0808">Transferase</keyword>
<feature type="binding site" evidence="11">
    <location>
        <position position="60"/>
    </location>
    <ligand>
        <name>substrate</name>
    </ligand>
</feature>
<comment type="function">
    <text evidence="11">Catalyzes the specific phosphorylation of the 3-hydroxyl group of shikimic acid using ATP as a cosubstrate.</text>
</comment>
<dbReference type="EC" id="2.7.1.71" evidence="3 11"/>
<organism evidence="12 13">
    <name type="scientific">Cardiobacterium valvarum</name>
    <dbReference type="NCBI Taxonomy" id="194702"/>
    <lineage>
        <taxon>Bacteria</taxon>
        <taxon>Pseudomonadati</taxon>
        <taxon>Pseudomonadota</taxon>
        <taxon>Gammaproteobacteria</taxon>
        <taxon>Cardiobacteriales</taxon>
        <taxon>Cardiobacteriaceae</taxon>
        <taxon>Cardiobacterium</taxon>
    </lineage>
</organism>
<keyword evidence="11" id="KW-0963">Cytoplasm</keyword>
<dbReference type="PROSITE" id="PS01128">
    <property type="entry name" value="SHIKIMATE_KINASE"/>
    <property type="match status" value="1"/>
</dbReference>
<sequence length="179" mass="20126">MTIGRKIVLIGPMGAGKTSLGKRLAARLRWDFVDTDHALCARTGVDIPTIFAQEGEAGFRKREHATLAAELADPRERVVACGGGIVINAGNRRLIAGQFLVVFIDVSVHRQILRIGRDRNRPLVQNTDNLQAKLEQLRDERLGLYEGLADIRIDTDNNHFTNSFKQLLHEVESRLRHER</sequence>
<evidence type="ECO:0000313" key="13">
    <source>
        <dbReference type="Proteomes" id="UP000254572"/>
    </source>
</evidence>
<evidence type="ECO:0000256" key="7">
    <source>
        <dbReference type="ARBA" id="ARBA00022777"/>
    </source>
</evidence>
<dbReference type="PANTHER" id="PTHR21087">
    <property type="entry name" value="SHIKIMATE KINASE"/>
    <property type="match status" value="1"/>
</dbReference>
<accession>A0A381E757</accession>
<dbReference type="InterPro" id="IPR031322">
    <property type="entry name" value="Shikimate/glucono_kinase"/>
</dbReference>
<dbReference type="GO" id="GO:0008652">
    <property type="term" value="P:amino acid biosynthetic process"/>
    <property type="evidence" value="ECO:0007669"/>
    <property type="project" value="UniProtKB-KW"/>
</dbReference>
<comment type="subcellular location">
    <subcellularLocation>
        <location evidence="11">Cytoplasm</location>
    </subcellularLocation>
</comment>
<comment type="cofactor">
    <cofactor evidence="11">
        <name>Mg(2+)</name>
        <dbReference type="ChEBI" id="CHEBI:18420"/>
    </cofactor>
    <text evidence="11">Binds 1 Mg(2+) ion per subunit.</text>
</comment>
<gene>
    <name evidence="11 12" type="primary">aroK</name>
    <name evidence="12" type="ORF">NCTC13294_01233</name>
</gene>
<feature type="binding site" evidence="11">
    <location>
        <position position="18"/>
    </location>
    <ligand>
        <name>Mg(2+)</name>
        <dbReference type="ChEBI" id="CHEBI:18420"/>
    </ligand>
</feature>
<keyword evidence="11" id="KW-0479">Metal-binding</keyword>
<evidence type="ECO:0000256" key="2">
    <source>
        <dbReference type="ARBA" id="ARBA00006997"/>
    </source>
</evidence>
<dbReference type="Proteomes" id="UP000254572">
    <property type="component" value="Unassembled WGS sequence"/>
</dbReference>
<dbReference type="CDD" id="cd00464">
    <property type="entry name" value="SK"/>
    <property type="match status" value="1"/>
</dbReference>
<proteinExistence type="inferred from homology"/>
<dbReference type="Pfam" id="PF01202">
    <property type="entry name" value="SKI"/>
    <property type="match status" value="1"/>
</dbReference>
<dbReference type="InterPro" id="IPR023000">
    <property type="entry name" value="Shikimate_kinase_CS"/>
</dbReference>
<dbReference type="GO" id="GO:0005524">
    <property type="term" value="F:ATP binding"/>
    <property type="evidence" value="ECO:0007669"/>
    <property type="project" value="UniProtKB-UniRule"/>
</dbReference>
<comment type="catalytic activity">
    <reaction evidence="10 11">
        <text>shikimate + ATP = 3-phosphoshikimate + ADP + H(+)</text>
        <dbReference type="Rhea" id="RHEA:13121"/>
        <dbReference type="ChEBI" id="CHEBI:15378"/>
        <dbReference type="ChEBI" id="CHEBI:30616"/>
        <dbReference type="ChEBI" id="CHEBI:36208"/>
        <dbReference type="ChEBI" id="CHEBI:145989"/>
        <dbReference type="ChEBI" id="CHEBI:456216"/>
        <dbReference type="EC" id="2.7.1.71"/>
    </reaction>
</comment>
<evidence type="ECO:0000256" key="1">
    <source>
        <dbReference type="ARBA" id="ARBA00004842"/>
    </source>
</evidence>
<evidence type="ECO:0000256" key="6">
    <source>
        <dbReference type="ARBA" id="ARBA00022741"/>
    </source>
</evidence>
<feature type="binding site" evidence="11">
    <location>
        <position position="121"/>
    </location>
    <ligand>
        <name>ATP</name>
        <dbReference type="ChEBI" id="CHEBI:30616"/>
    </ligand>
</feature>
<name>A0A381E757_9GAMM</name>
<keyword evidence="6 11" id="KW-0547">Nucleotide-binding</keyword>
<evidence type="ECO:0000256" key="10">
    <source>
        <dbReference type="ARBA" id="ARBA00048567"/>
    </source>
</evidence>
<dbReference type="RefSeq" id="WP_006985045.1">
    <property type="nucleotide sequence ID" value="NZ_CABMOK010000054.1"/>
</dbReference>
<dbReference type="GO" id="GO:0000287">
    <property type="term" value="F:magnesium ion binding"/>
    <property type="evidence" value="ECO:0007669"/>
    <property type="project" value="UniProtKB-UniRule"/>
</dbReference>
<comment type="similarity">
    <text evidence="2 11">Belongs to the shikimate kinase family.</text>
</comment>
<evidence type="ECO:0000256" key="8">
    <source>
        <dbReference type="ARBA" id="ARBA00022840"/>
    </source>
</evidence>
<comment type="pathway">
    <text evidence="1 11">Metabolic intermediate biosynthesis; chorismate biosynthesis; chorismate from D-erythrose 4-phosphate and phosphoenolpyruvate: step 5/7.</text>
</comment>
<evidence type="ECO:0000256" key="4">
    <source>
        <dbReference type="ARBA" id="ARBA00022605"/>
    </source>
</evidence>
<feature type="binding site" evidence="11">
    <location>
        <begin position="14"/>
        <end position="19"/>
    </location>
    <ligand>
        <name>ATP</name>
        <dbReference type="ChEBI" id="CHEBI:30616"/>
    </ligand>
</feature>
<evidence type="ECO:0000313" key="12">
    <source>
        <dbReference type="EMBL" id="SUX22367.1"/>
    </source>
</evidence>
<dbReference type="PANTHER" id="PTHR21087:SF16">
    <property type="entry name" value="SHIKIMATE KINASE 1, CHLOROPLASTIC"/>
    <property type="match status" value="1"/>
</dbReference>
<feature type="binding site" evidence="11">
    <location>
        <position position="83"/>
    </location>
    <ligand>
        <name>substrate</name>
    </ligand>
</feature>
<keyword evidence="7 11" id="KW-0418">Kinase</keyword>
<dbReference type="HAMAP" id="MF_00109">
    <property type="entry name" value="Shikimate_kinase"/>
    <property type="match status" value="1"/>
</dbReference>
<dbReference type="SUPFAM" id="SSF52540">
    <property type="entry name" value="P-loop containing nucleoside triphosphate hydrolases"/>
    <property type="match status" value="1"/>
</dbReference>
<dbReference type="GO" id="GO:0004765">
    <property type="term" value="F:shikimate kinase activity"/>
    <property type="evidence" value="ECO:0007669"/>
    <property type="project" value="UniProtKB-UniRule"/>
</dbReference>
<dbReference type="GO" id="GO:0005829">
    <property type="term" value="C:cytosol"/>
    <property type="evidence" value="ECO:0007669"/>
    <property type="project" value="TreeGrafter"/>
</dbReference>
<dbReference type="EMBL" id="UFUW01000001">
    <property type="protein sequence ID" value="SUX22367.1"/>
    <property type="molecule type" value="Genomic_DNA"/>
</dbReference>
<dbReference type="GO" id="GO:0009073">
    <property type="term" value="P:aromatic amino acid family biosynthetic process"/>
    <property type="evidence" value="ECO:0007669"/>
    <property type="project" value="UniProtKB-KW"/>
</dbReference>
<feature type="binding site" evidence="11">
    <location>
        <position position="141"/>
    </location>
    <ligand>
        <name>substrate</name>
    </ligand>
</feature>
<keyword evidence="11" id="KW-0460">Magnesium</keyword>
<comment type="subunit">
    <text evidence="11">Monomer.</text>
</comment>
<reference evidence="12 13" key="1">
    <citation type="submission" date="2018-06" db="EMBL/GenBank/DDBJ databases">
        <authorList>
            <consortium name="Pathogen Informatics"/>
            <person name="Doyle S."/>
        </authorList>
    </citation>
    <scope>NUCLEOTIDE SEQUENCE [LARGE SCALE GENOMIC DNA]</scope>
    <source>
        <strain evidence="12 13">NCTC13294</strain>
    </source>
</reference>
<evidence type="ECO:0000256" key="5">
    <source>
        <dbReference type="ARBA" id="ARBA00022679"/>
    </source>
</evidence>
<dbReference type="PRINTS" id="PR01100">
    <property type="entry name" value="SHIKIMTKNASE"/>
</dbReference>
<dbReference type="InterPro" id="IPR000623">
    <property type="entry name" value="Shikimate_kinase/TSH1"/>
</dbReference>
<keyword evidence="4 11" id="KW-0028">Amino-acid biosynthesis</keyword>
<keyword evidence="8 11" id="KW-0067">ATP-binding</keyword>
<keyword evidence="13" id="KW-1185">Reference proteome</keyword>
<evidence type="ECO:0000256" key="9">
    <source>
        <dbReference type="ARBA" id="ARBA00023141"/>
    </source>
</evidence>
<comment type="caution">
    <text evidence="11">Lacks conserved residue(s) required for the propagation of feature annotation.</text>
</comment>
<protein>
    <recommendedName>
        <fullName evidence="3 11">Shikimate kinase</fullName>
        <shortName evidence="11">SK</shortName>
        <ecNumber evidence="3 11">2.7.1.71</ecNumber>
    </recommendedName>
</protein>
<dbReference type="OrthoDB" id="9800332at2"/>